<sequence>MDVEVLPPKSKSTKELIFAKATCEIVSRLDIGNEVLSDAEY</sequence>
<dbReference type="EMBL" id="UINC01037150">
    <property type="protein sequence ID" value="SVB32210.1"/>
    <property type="molecule type" value="Genomic_DNA"/>
</dbReference>
<name>A0A382D197_9ZZZZ</name>
<dbReference type="AlphaFoldDB" id="A0A382D197"/>
<organism evidence="1">
    <name type="scientific">marine metagenome</name>
    <dbReference type="NCBI Taxonomy" id="408172"/>
    <lineage>
        <taxon>unclassified sequences</taxon>
        <taxon>metagenomes</taxon>
        <taxon>ecological metagenomes</taxon>
    </lineage>
</organism>
<accession>A0A382D197</accession>
<evidence type="ECO:0000313" key="1">
    <source>
        <dbReference type="EMBL" id="SVB32210.1"/>
    </source>
</evidence>
<gene>
    <name evidence="1" type="ORF">METZ01_LOCUS185064</name>
</gene>
<reference evidence="1" key="1">
    <citation type="submission" date="2018-05" db="EMBL/GenBank/DDBJ databases">
        <authorList>
            <person name="Lanie J.A."/>
            <person name="Ng W.-L."/>
            <person name="Kazmierczak K.M."/>
            <person name="Andrzejewski T.M."/>
            <person name="Davidsen T.M."/>
            <person name="Wayne K.J."/>
            <person name="Tettelin H."/>
            <person name="Glass J.I."/>
            <person name="Rusch D."/>
            <person name="Podicherti R."/>
            <person name="Tsui H.-C.T."/>
            <person name="Winkler M.E."/>
        </authorList>
    </citation>
    <scope>NUCLEOTIDE SEQUENCE</scope>
</reference>
<protein>
    <submittedName>
        <fullName evidence="1">Uncharacterized protein</fullName>
    </submittedName>
</protein>
<proteinExistence type="predicted"/>